<keyword evidence="6" id="KW-0479">Metal-binding</keyword>
<feature type="domain" description="FAD-binding FR-type" evidence="14">
    <location>
        <begin position="150"/>
        <end position="259"/>
    </location>
</feature>
<organism evidence="15 16">
    <name type="scientific">Chitinibacter bivalviorum</name>
    <dbReference type="NCBI Taxonomy" id="2739434"/>
    <lineage>
        <taxon>Bacteria</taxon>
        <taxon>Pseudomonadati</taxon>
        <taxon>Pseudomonadota</taxon>
        <taxon>Betaproteobacteria</taxon>
        <taxon>Neisseriales</taxon>
        <taxon>Chitinibacteraceae</taxon>
        <taxon>Chitinibacter</taxon>
    </lineage>
</organism>
<dbReference type="Gene3D" id="2.40.30.10">
    <property type="entry name" value="Translation factors"/>
    <property type="match status" value="1"/>
</dbReference>
<dbReference type="GO" id="GO:0009636">
    <property type="term" value="P:response to toxic substance"/>
    <property type="evidence" value="ECO:0007669"/>
    <property type="project" value="UniProtKB-KW"/>
</dbReference>
<dbReference type="SUPFAM" id="SSF52343">
    <property type="entry name" value="Ferredoxin reductase-like, C-terminal NADP-linked domain"/>
    <property type="match status" value="1"/>
</dbReference>
<comment type="catalytic activity">
    <reaction evidence="11">
        <text>2 nitric oxide + NADPH + 2 O2 = 2 nitrate + NADP(+) + H(+)</text>
        <dbReference type="Rhea" id="RHEA:19465"/>
        <dbReference type="ChEBI" id="CHEBI:15378"/>
        <dbReference type="ChEBI" id="CHEBI:15379"/>
        <dbReference type="ChEBI" id="CHEBI:16480"/>
        <dbReference type="ChEBI" id="CHEBI:17632"/>
        <dbReference type="ChEBI" id="CHEBI:57783"/>
        <dbReference type="ChEBI" id="CHEBI:58349"/>
        <dbReference type="EC" id="1.14.12.17"/>
    </reaction>
</comment>
<dbReference type="InterPro" id="IPR017938">
    <property type="entry name" value="Riboflavin_synthase-like_b-brl"/>
</dbReference>
<evidence type="ECO:0000313" key="15">
    <source>
        <dbReference type="EMBL" id="QLG87117.1"/>
    </source>
</evidence>
<proteinExistence type="inferred from homology"/>
<keyword evidence="8" id="KW-0520">NAD</keyword>
<feature type="domain" description="Globin" evidence="13">
    <location>
        <begin position="1"/>
        <end position="138"/>
    </location>
</feature>
<dbReference type="PANTHER" id="PTHR43396:SF3">
    <property type="entry name" value="FLAVOHEMOPROTEIN"/>
    <property type="match status" value="1"/>
</dbReference>
<evidence type="ECO:0000256" key="8">
    <source>
        <dbReference type="ARBA" id="ARBA00023027"/>
    </source>
</evidence>
<dbReference type="PROSITE" id="PS51384">
    <property type="entry name" value="FAD_FR"/>
    <property type="match status" value="1"/>
</dbReference>
<dbReference type="InterPro" id="IPR012292">
    <property type="entry name" value="Globin/Proto"/>
</dbReference>
<dbReference type="InterPro" id="IPR000971">
    <property type="entry name" value="Globin"/>
</dbReference>
<evidence type="ECO:0000256" key="12">
    <source>
        <dbReference type="RuleBase" id="RU000356"/>
    </source>
</evidence>
<dbReference type="RefSeq" id="WP_179357203.1">
    <property type="nucleotide sequence ID" value="NZ_CP058627.1"/>
</dbReference>
<evidence type="ECO:0000256" key="7">
    <source>
        <dbReference type="ARBA" id="ARBA00023004"/>
    </source>
</evidence>
<comment type="function">
    <text evidence="9">Is involved in NO detoxification in an aerobic process, termed nitric oxide dioxygenase (NOD) reaction that utilizes O(2) and NAD(P)H to convert NO to nitrate, which protects the bacterium from various noxious nitrogen compounds. Therefore, plays a central role in the inducible response to nitrosative stress.</text>
</comment>
<dbReference type="InterPro" id="IPR001433">
    <property type="entry name" value="OxRdtase_FAD/NAD-bd"/>
</dbReference>
<evidence type="ECO:0000256" key="5">
    <source>
        <dbReference type="ARBA" id="ARBA00022621"/>
    </source>
</evidence>
<evidence type="ECO:0000256" key="6">
    <source>
        <dbReference type="ARBA" id="ARBA00022723"/>
    </source>
</evidence>
<evidence type="ECO:0000256" key="11">
    <source>
        <dbReference type="ARBA" id="ARBA00049433"/>
    </source>
</evidence>
<evidence type="ECO:0000256" key="1">
    <source>
        <dbReference type="ARBA" id="ARBA00006401"/>
    </source>
</evidence>
<keyword evidence="12" id="KW-0813">Transport</keyword>
<comment type="similarity">
    <text evidence="12">Belongs to the globin family.</text>
</comment>
<evidence type="ECO:0000256" key="9">
    <source>
        <dbReference type="ARBA" id="ARBA00025094"/>
    </source>
</evidence>
<dbReference type="FunFam" id="1.10.490.10:FF:000003">
    <property type="entry name" value="Flavohemoprotein"/>
    <property type="match status" value="1"/>
</dbReference>
<dbReference type="GO" id="GO:0020037">
    <property type="term" value="F:heme binding"/>
    <property type="evidence" value="ECO:0007669"/>
    <property type="project" value="InterPro"/>
</dbReference>
<evidence type="ECO:0000259" key="14">
    <source>
        <dbReference type="PROSITE" id="PS51384"/>
    </source>
</evidence>
<dbReference type="Pfam" id="PF00042">
    <property type="entry name" value="Globin"/>
    <property type="match status" value="1"/>
</dbReference>
<dbReference type="SUPFAM" id="SSF63380">
    <property type="entry name" value="Riboflavin synthase domain-like"/>
    <property type="match status" value="1"/>
</dbReference>
<dbReference type="CDD" id="cd06184">
    <property type="entry name" value="flavohem_like_fad_nad_binding"/>
    <property type="match status" value="1"/>
</dbReference>
<dbReference type="Proteomes" id="UP000509597">
    <property type="component" value="Chromosome"/>
</dbReference>
<evidence type="ECO:0000256" key="3">
    <source>
        <dbReference type="ARBA" id="ARBA00022575"/>
    </source>
</evidence>
<dbReference type="PRINTS" id="PR00410">
    <property type="entry name" value="PHEHYDRXLASE"/>
</dbReference>
<evidence type="ECO:0000256" key="10">
    <source>
        <dbReference type="ARBA" id="ARBA00048649"/>
    </source>
</evidence>
<reference evidence="15 16" key="1">
    <citation type="submission" date="2020-07" db="EMBL/GenBank/DDBJ databases">
        <title>Complete genome sequence of Chitinibacter sp. 2T18.</title>
        <authorList>
            <person name="Bae J.-W."/>
            <person name="Choi J.-W."/>
        </authorList>
    </citation>
    <scope>NUCLEOTIDE SEQUENCE [LARGE SCALE GENOMIC DNA]</scope>
    <source>
        <strain evidence="15 16">2T18</strain>
    </source>
</reference>
<dbReference type="SUPFAM" id="SSF46458">
    <property type="entry name" value="Globin-like"/>
    <property type="match status" value="1"/>
</dbReference>
<comment type="similarity">
    <text evidence="1">In the C-terminal section; belongs to the flavoprotein pyridine nucleotide cytochrome reductase family.</text>
</comment>
<dbReference type="GO" id="GO:0008941">
    <property type="term" value="F:nitric oxide dioxygenase NAD(P)H activity"/>
    <property type="evidence" value="ECO:0007669"/>
    <property type="project" value="UniProtKB-EC"/>
</dbReference>
<comment type="catalytic activity">
    <reaction evidence="10">
        <text>2 nitric oxide + NADH + 2 O2 = 2 nitrate + NAD(+) + H(+)</text>
        <dbReference type="Rhea" id="RHEA:19469"/>
        <dbReference type="ChEBI" id="CHEBI:15378"/>
        <dbReference type="ChEBI" id="CHEBI:15379"/>
        <dbReference type="ChEBI" id="CHEBI:16480"/>
        <dbReference type="ChEBI" id="CHEBI:17632"/>
        <dbReference type="ChEBI" id="CHEBI:57540"/>
        <dbReference type="ChEBI" id="CHEBI:57945"/>
        <dbReference type="EC" id="1.14.12.17"/>
    </reaction>
</comment>
<evidence type="ECO:0000259" key="13">
    <source>
        <dbReference type="PROSITE" id="PS01033"/>
    </source>
</evidence>
<dbReference type="PANTHER" id="PTHR43396">
    <property type="entry name" value="FLAVOHEMOPROTEIN"/>
    <property type="match status" value="1"/>
</dbReference>
<dbReference type="GO" id="GO:0005344">
    <property type="term" value="F:oxygen carrier activity"/>
    <property type="evidence" value="ECO:0007669"/>
    <property type="project" value="UniProtKB-KW"/>
</dbReference>
<evidence type="ECO:0000313" key="16">
    <source>
        <dbReference type="Proteomes" id="UP000509597"/>
    </source>
</evidence>
<evidence type="ECO:0000256" key="4">
    <source>
        <dbReference type="ARBA" id="ARBA00022617"/>
    </source>
</evidence>
<dbReference type="GO" id="GO:0071949">
    <property type="term" value="F:FAD binding"/>
    <property type="evidence" value="ECO:0007669"/>
    <property type="project" value="TreeGrafter"/>
</dbReference>
<evidence type="ECO:0000256" key="2">
    <source>
        <dbReference type="ARBA" id="ARBA00012229"/>
    </source>
</evidence>
<keyword evidence="7" id="KW-0408">Iron</keyword>
<name>A0A7H9BEX5_9NEIS</name>
<keyword evidence="16" id="KW-1185">Reference proteome</keyword>
<keyword evidence="4 12" id="KW-0349">Heme</keyword>
<dbReference type="GO" id="GO:0046872">
    <property type="term" value="F:metal ion binding"/>
    <property type="evidence" value="ECO:0007669"/>
    <property type="project" value="UniProtKB-KW"/>
</dbReference>
<dbReference type="EMBL" id="CP058627">
    <property type="protein sequence ID" value="QLG87117.1"/>
    <property type="molecule type" value="Genomic_DNA"/>
</dbReference>
<dbReference type="GO" id="GO:0046210">
    <property type="term" value="P:nitric oxide catabolic process"/>
    <property type="evidence" value="ECO:0007669"/>
    <property type="project" value="TreeGrafter"/>
</dbReference>
<dbReference type="GO" id="GO:0019825">
    <property type="term" value="F:oxygen binding"/>
    <property type="evidence" value="ECO:0007669"/>
    <property type="project" value="InterPro"/>
</dbReference>
<dbReference type="Gene3D" id="1.10.490.10">
    <property type="entry name" value="Globins"/>
    <property type="match status" value="1"/>
</dbReference>
<dbReference type="InterPro" id="IPR009050">
    <property type="entry name" value="Globin-like_sf"/>
</dbReference>
<dbReference type="Gene3D" id="3.40.50.80">
    <property type="entry name" value="Nucleotide-binding domain of ferredoxin-NADP reductase (FNR) module"/>
    <property type="match status" value="1"/>
</dbReference>
<dbReference type="AlphaFoldDB" id="A0A7H9BEX5"/>
<dbReference type="InterPro" id="IPR017927">
    <property type="entry name" value="FAD-bd_FR_type"/>
</dbReference>
<sequence length="394" mass="43066">MLSKDALPLIQATLPVVKEHGAAITGHFYQRMFTHQPELKNLFNMGNQASGDQAQALAGAVYGYASNLGRTEITEPILNRIAHKHVSLGITPAQYTIVGRHLIASIGEVLGEAATNEILSAWDEAYWLMATDLIAREARIYQELAWQAGQDWDEMTIVDKQQAGDGAMAIYLRTSDASPLRPFRPGQYISVELDVPALGLNQCRQYSLSHAAQDVWRITVKREQPQQGPAGNVSNLLHDTKQIGDKLRVGPPAGEFVLQAEARPVYLLSAGIGITPVLAMLHQLVAEQSPRKIIFAHANQSTAAIAHWPEVIEAMDALEHGELALWLDEPTRNCAAFTGRMDLAQLGALHAQADFYLCGPLAFMAAQRQWLLAQGVPAQNIHYEAFGPDVFGAA</sequence>
<gene>
    <name evidence="15" type="ORF">HQ393_02005</name>
</gene>
<dbReference type="GO" id="GO:0071500">
    <property type="term" value="P:cellular response to nitrosative stress"/>
    <property type="evidence" value="ECO:0007669"/>
    <property type="project" value="TreeGrafter"/>
</dbReference>
<dbReference type="KEGG" id="chiz:HQ393_02005"/>
<keyword evidence="3" id="KW-0216">Detoxification</keyword>
<dbReference type="PROSITE" id="PS01033">
    <property type="entry name" value="GLOBIN"/>
    <property type="match status" value="1"/>
</dbReference>
<dbReference type="Pfam" id="PF00175">
    <property type="entry name" value="NAD_binding_1"/>
    <property type="match status" value="1"/>
</dbReference>
<dbReference type="EC" id="1.14.12.17" evidence="2"/>
<dbReference type="InterPro" id="IPR039261">
    <property type="entry name" value="FNR_nucleotide-bd"/>
</dbReference>
<accession>A0A7H9BEX5</accession>
<protein>
    <recommendedName>
        <fullName evidence="2">nitric oxide dioxygenase</fullName>
        <ecNumber evidence="2">1.14.12.17</ecNumber>
    </recommendedName>
</protein>
<keyword evidence="5 12" id="KW-0561">Oxygen transport</keyword>